<dbReference type="Proteomes" id="UP000518288">
    <property type="component" value="Unassembled WGS sequence"/>
</dbReference>
<organism evidence="1 2">
    <name type="scientific">Sphaerotilus montanus</name>
    <dbReference type="NCBI Taxonomy" id="522889"/>
    <lineage>
        <taxon>Bacteria</taxon>
        <taxon>Pseudomonadati</taxon>
        <taxon>Pseudomonadota</taxon>
        <taxon>Betaproteobacteria</taxon>
        <taxon>Burkholderiales</taxon>
        <taxon>Sphaerotilaceae</taxon>
        <taxon>Sphaerotilus</taxon>
    </lineage>
</organism>
<dbReference type="InterPro" id="IPR010995">
    <property type="entry name" value="DNA_repair_Rad51/TF_NusA_a-hlx"/>
</dbReference>
<keyword evidence="1" id="KW-0255">Endonuclease</keyword>
<evidence type="ECO:0000313" key="1">
    <source>
        <dbReference type="EMBL" id="NYG31428.1"/>
    </source>
</evidence>
<dbReference type="GO" id="GO:0004519">
    <property type="term" value="F:endonuclease activity"/>
    <property type="evidence" value="ECO:0007669"/>
    <property type="project" value="UniProtKB-KW"/>
</dbReference>
<proteinExistence type="predicted"/>
<dbReference type="GO" id="GO:0000166">
    <property type="term" value="F:nucleotide binding"/>
    <property type="evidence" value="ECO:0007669"/>
    <property type="project" value="InterPro"/>
</dbReference>
<protein>
    <submittedName>
        <fullName evidence="1">Putative flap endonuclease-1-like 5' DNA nuclease</fullName>
    </submittedName>
</protein>
<dbReference type="RefSeq" id="WP_179632423.1">
    <property type="nucleotide sequence ID" value="NZ_JACCFH010000001.1"/>
</dbReference>
<comment type="caution">
    <text evidence="1">The sequence shown here is derived from an EMBL/GenBank/DDBJ whole genome shotgun (WGS) entry which is preliminary data.</text>
</comment>
<evidence type="ECO:0000313" key="2">
    <source>
        <dbReference type="Proteomes" id="UP000518288"/>
    </source>
</evidence>
<reference evidence="1 2" key="1">
    <citation type="submission" date="2020-07" db="EMBL/GenBank/DDBJ databases">
        <title>Genomic Encyclopedia of Archaeal and Bacterial Type Strains, Phase II (KMG-II): from individual species to whole genera.</title>
        <authorList>
            <person name="Goeker M."/>
        </authorList>
    </citation>
    <scope>NUCLEOTIDE SEQUENCE [LARGE SCALE GENOMIC DNA]</scope>
    <source>
        <strain evidence="1 2">DSM 21226</strain>
    </source>
</reference>
<dbReference type="AlphaFoldDB" id="A0A7Y9QU31"/>
<keyword evidence="1" id="KW-0378">Hydrolase</keyword>
<name>A0A7Y9QU31_9BURK</name>
<keyword evidence="1" id="KW-0540">Nuclease</keyword>
<accession>A0A7Y9QU31</accession>
<gene>
    <name evidence="1" type="ORF">BDD16_000414</name>
</gene>
<dbReference type="Gene3D" id="1.10.150.20">
    <property type="entry name" value="5' to 3' exonuclease, C-terminal subdomain"/>
    <property type="match status" value="1"/>
</dbReference>
<dbReference type="SUPFAM" id="SSF47794">
    <property type="entry name" value="Rad51 N-terminal domain-like"/>
    <property type="match status" value="1"/>
</dbReference>
<sequence>MSFMTFPDTDTPQRDAVLPALADLYADLFATALTPWTWASAWWQPWTLLDIRLEVIPHPGASASDFTVPASAFDAASVIEVVPVVVPTTPEAAAVSAAADNLTRIEGIGPKMALKLGEAGITTFAALAATPVAQLEALIAAAGARFKLVRPQTWPEQAALLAAGDEAGFAALTAQLKGGRRA</sequence>
<keyword evidence="2" id="KW-1185">Reference proteome</keyword>
<dbReference type="Pfam" id="PF14520">
    <property type="entry name" value="HHH_5"/>
    <property type="match status" value="1"/>
</dbReference>
<dbReference type="EMBL" id="JACCFH010000001">
    <property type="protein sequence ID" value="NYG31428.1"/>
    <property type="molecule type" value="Genomic_DNA"/>
</dbReference>